<name>A0AAN6PQX5_9PEZI</name>
<evidence type="ECO:0000313" key="3">
    <source>
        <dbReference type="Proteomes" id="UP001305647"/>
    </source>
</evidence>
<feature type="region of interest" description="Disordered" evidence="1">
    <location>
        <begin position="1"/>
        <end position="31"/>
    </location>
</feature>
<comment type="caution">
    <text evidence="2">The sequence shown here is derived from an EMBL/GenBank/DDBJ whole genome shotgun (WGS) entry which is preliminary data.</text>
</comment>
<feature type="compositionally biased region" description="Low complexity" evidence="1">
    <location>
        <begin position="1"/>
        <end position="10"/>
    </location>
</feature>
<protein>
    <submittedName>
        <fullName evidence="2">Uncharacterized protein</fullName>
    </submittedName>
</protein>
<dbReference type="AlphaFoldDB" id="A0AAN6PQX5"/>
<gene>
    <name evidence="2" type="ORF">N658DRAFT_562538</name>
</gene>
<reference evidence="2" key="2">
    <citation type="submission" date="2023-05" db="EMBL/GenBank/DDBJ databases">
        <authorList>
            <consortium name="Lawrence Berkeley National Laboratory"/>
            <person name="Steindorff A."/>
            <person name="Hensen N."/>
            <person name="Bonometti L."/>
            <person name="Westerberg I."/>
            <person name="Brannstrom I.O."/>
            <person name="Guillou S."/>
            <person name="Cros-Aarteil S."/>
            <person name="Calhoun S."/>
            <person name="Haridas S."/>
            <person name="Kuo A."/>
            <person name="Mondo S."/>
            <person name="Pangilinan J."/>
            <person name="Riley R."/>
            <person name="Labutti K."/>
            <person name="Andreopoulos B."/>
            <person name="Lipzen A."/>
            <person name="Chen C."/>
            <person name="Yanf M."/>
            <person name="Daum C."/>
            <person name="Ng V."/>
            <person name="Clum A."/>
            <person name="Ohm R."/>
            <person name="Martin F."/>
            <person name="Silar P."/>
            <person name="Natvig D."/>
            <person name="Lalanne C."/>
            <person name="Gautier V."/>
            <person name="Ament-Velasquez S.L."/>
            <person name="Kruys A."/>
            <person name="Hutchinson M.I."/>
            <person name="Powell A.J."/>
            <person name="Barry K."/>
            <person name="Miller A.N."/>
            <person name="Grigoriev I.V."/>
            <person name="Debuchy R."/>
            <person name="Gladieux P."/>
            <person name="Thoren M.H."/>
            <person name="Johannesson H."/>
        </authorList>
    </citation>
    <scope>NUCLEOTIDE SEQUENCE</scope>
    <source>
        <strain evidence="2">CBS 757.83</strain>
    </source>
</reference>
<evidence type="ECO:0000256" key="1">
    <source>
        <dbReference type="SAM" id="MobiDB-lite"/>
    </source>
</evidence>
<feature type="compositionally biased region" description="Gly residues" evidence="1">
    <location>
        <begin position="95"/>
        <end position="104"/>
    </location>
</feature>
<evidence type="ECO:0000313" key="2">
    <source>
        <dbReference type="EMBL" id="KAK4096287.1"/>
    </source>
</evidence>
<accession>A0AAN6PQX5</accession>
<dbReference type="Gene3D" id="1.10.510.10">
    <property type="entry name" value="Transferase(Phosphotransferase) domain 1"/>
    <property type="match status" value="1"/>
</dbReference>
<feature type="region of interest" description="Disordered" evidence="1">
    <location>
        <begin position="85"/>
        <end position="104"/>
    </location>
</feature>
<dbReference type="Proteomes" id="UP001305647">
    <property type="component" value="Unassembled WGS sequence"/>
</dbReference>
<feature type="compositionally biased region" description="Basic and acidic residues" evidence="1">
    <location>
        <begin position="12"/>
        <end position="31"/>
    </location>
</feature>
<keyword evidence="3" id="KW-1185">Reference proteome</keyword>
<reference evidence="2" key="1">
    <citation type="journal article" date="2023" name="Mol. Phylogenet. Evol.">
        <title>Genome-scale phylogeny and comparative genomics of the fungal order Sordariales.</title>
        <authorList>
            <person name="Hensen N."/>
            <person name="Bonometti L."/>
            <person name="Westerberg I."/>
            <person name="Brannstrom I.O."/>
            <person name="Guillou S."/>
            <person name="Cros-Aarteil S."/>
            <person name="Calhoun S."/>
            <person name="Haridas S."/>
            <person name="Kuo A."/>
            <person name="Mondo S."/>
            <person name="Pangilinan J."/>
            <person name="Riley R."/>
            <person name="LaButti K."/>
            <person name="Andreopoulos B."/>
            <person name="Lipzen A."/>
            <person name="Chen C."/>
            <person name="Yan M."/>
            <person name="Daum C."/>
            <person name="Ng V."/>
            <person name="Clum A."/>
            <person name="Steindorff A."/>
            <person name="Ohm R.A."/>
            <person name="Martin F."/>
            <person name="Silar P."/>
            <person name="Natvig D.O."/>
            <person name="Lalanne C."/>
            <person name="Gautier V."/>
            <person name="Ament-Velasquez S.L."/>
            <person name="Kruys A."/>
            <person name="Hutchinson M.I."/>
            <person name="Powell A.J."/>
            <person name="Barry K."/>
            <person name="Miller A.N."/>
            <person name="Grigoriev I.V."/>
            <person name="Debuchy R."/>
            <person name="Gladieux P."/>
            <person name="Hiltunen Thoren M."/>
            <person name="Johannesson H."/>
        </authorList>
    </citation>
    <scope>NUCLEOTIDE SEQUENCE</scope>
    <source>
        <strain evidence="2">CBS 757.83</strain>
    </source>
</reference>
<dbReference type="EMBL" id="MU863723">
    <property type="protein sequence ID" value="KAK4096287.1"/>
    <property type="molecule type" value="Genomic_DNA"/>
</dbReference>
<sequence length="104" mass="11844">MASPTRTRSLSRPRELPTAERKRVDDDVERGNDTTLFFEDDGTFKYTEMLSDATLETEELLQWRPEDRPSAAELLKNRWLRDICRGKPREPAATSGGGSTEEGK</sequence>
<organism evidence="2 3">
    <name type="scientific">Parathielavia hyrcaniae</name>
    <dbReference type="NCBI Taxonomy" id="113614"/>
    <lineage>
        <taxon>Eukaryota</taxon>
        <taxon>Fungi</taxon>
        <taxon>Dikarya</taxon>
        <taxon>Ascomycota</taxon>
        <taxon>Pezizomycotina</taxon>
        <taxon>Sordariomycetes</taxon>
        <taxon>Sordariomycetidae</taxon>
        <taxon>Sordariales</taxon>
        <taxon>Chaetomiaceae</taxon>
        <taxon>Parathielavia</taxon>
    </lineage>
</organism>
<proteinExistence type="predicted"/>